<sequence length="414" mass="46484">MIASVPAISPLLRELTEQLSSDRSSVIDRMYATLINIEGYRDLDLAVKLDIRDSIGWSAKLWFESILSGAPPSEEELQVFQAFGQRRVHQGVSLQTILQAFRQGTRELWCLYIESADKSNELRDELLFRISPYLMDYFDVMAQISARSYLDEQYRHTRWRESLRYQLNTIVMNYPEDSDGFNRTAAALGLDASVPRIALAVEVGPIDNNSPTFDNELDRIVAAIGRRLKVLSNDLLNTWYRGRLLVWVSCTVGNPINENDRRIARDIVSAAPLSPEIMAIGIGLMGVGAAGWAASANEAAHALSFGRAHAGEDRVRLYSDIVIEESVRGTSNAPRYIVSLLEQLSSEPDLLLTLQTYFEQAQRRKATASVLDIHPNTLNYRLERIEKLLGADLDDAGWLAKLDVAIKLRGERSL</sequence>
<dbReference type="PANTHER" id="PTHR33744:SF7">
    <property type="entry name" value="PUCR FAMILY TRANSCRIPTIONAL REGULATOR"/>
    <property type="match status" value="1"/>
</dbReference>
<dbReference type="EMBL" id="FCOC02000014">
    <property type="protein sequence ID" value="SAL39948.1"/>
    <property type="molecule type" value="Genomic_DNA"/>
</dbReference>
<dbReference type="InterPro" id="IPR042070">
    <property type="entry name" value="PucR_C-HTH_sf"/>
</dbReference>
<feature type="domain" description="CdaR GGDEF-like" evidence="4">
    <location>
        <begin position="179"/>
        <end position="304"/>
    </location>
</feature>
<dbReference type="InterPro" id="IPR025736">
    <property type="entry name" value="PucR_C-HTH_dom"/>
</dbReference>
<dbReference type="InterPro" id="IPR051448">
    <property type="entry name" value="CdaR-like_regulators"/>
</dbReference>
<dbReference type="OrthoDB" id="8872837at2"/>
<dbReference type="PANTHER" id="PTHR33744">
    <property type="entry name" value="CARBOHYDRATE DIACID REGULATOR"/>
    <property type="match status" value="1"/>
</dbReference>
<feature type="domain" description="RsbT co-antagonist protein RsbRD N-terminal" evidence="3">
    <location>
        <begin position="27"/>
        <end position="164"/>
    </location>
</feature>
<evidence type="ECO:0000259" key="3">
    <source>
        <dbReference type="Pfam" id="PF14361"/>
    </source>
</evidence>
<dbReference type="Pfam" id="PF13556">
    <property type="entry name" value="HTH_30"/>
    <property type="match status" value="1"/>
</dbReference>
<evidence type="ECO:0000313" key="6">
    <source>
        <dbReference type="Proteomes" id="UP000054893"/>
    </source>
</evidence>
<evidence type="ECO:0000256" key="1">
    <source>
        <dbReference type="ARBA" id="ARBA00006754"/>
    </source>
</evidence>
<dbReference type="AlphaFoldDB" id="A0A158H6L3"/>
<evidence type="ECO:0000259" key="2">
    <source>
        <dbReference type="Pfam" id="PF13556"/>
    </source>
</evidence>
<dbReference type="RefSeq" id="WP_060857311.1">
    <property type="nucleotide sequence ID" value="NZ_FCOC02000014.1"/>
</dbReference>
<feature type="domain" description="PucR C-terminal helix-turn-helix" evidence="2">
    <location>
        <begin position="350"/>
        <end position="407"/>
    </location>
</feature>
<reference evidence="5 6" key="1">
    <citation type="submission" date="2016-01" db="EMBL/GenBank/DDBJ databases">
        <authorList>
            <person name="Oliw E.H."/>
        </authorList>
    </citation>
    <scope>NUCLEOTIDE SEQUENCE [LARGE SCALE GENOMIC DNA]</scope>
    <source>
        <strain evidence="5">LMG 22029</strain>
    </source>
</reference>
<dbReference type="InterPro" id="IPR041522">
    <property type="entry name" value="CdaR_GGDEF"/>
</dbReference>
<evidence type="ECO:0000259" key="4">
    <source>
        <dbReference type="Pfam" id="PF17853"/>
    </source>
</evidence>
<accession>A0A158H6L3</accession>
<protein>
    <submittedName>
        <fullName evidence="5">CdaR family transcriptional regulator</fullName>
    </submittedName>
</protein>
<gene>
    <name evidence="5" type="ORF">AWB64_04222</name>
</gene>
<comment type="similarity">
    <text evidence="1">Belongs to the CdaR family.</text>
</comment>
<organism evidence="5 6">
    <name type="scientific">Caballeronia sordidicola</name>
    <name type="common">Burkholderia sordidicola</name>
    <dbReference type="NCBI Taxonomy" id="196367"/>
    <lineage>
        <taxon>Bacteria</taxon>
        <taxon>Pseudomonadati</taxon>
        <taxon>Pseudomonadota</taxon>
        <taxon>Betaproteobacteria</taxon>
        <taxon>Burkholderiales</taxon>
        <taxon>Burkholderiaceae</taxon>
        <taxon>Caballeronia</taxon>
    </lineage>
</organism>
<dbReference type="Proteomes" id="UP000054893">
    <property type="component" value="Unassembled WGS sequence"/>
</dbReference>
<dbReference type="Pfam" id="PF14361">
    <property type="entry name" value="RsbRD_N"/>
    <property type="match status" value="1"/>
</dbReference>
<dbReference type="InterPro" id="IPR025751">
    <property type="entry name" value="RsbRD_N_dom"/>
</dbReference>
<name>A0A158H6L3_CABSO</name>
<evidence type="ECO:0000313" key="5">
    <source>
        <dbReference type="EMBL" id="SAL39948.1"/>
    </source>
</evidence>
<dbReference type="Gene3D" id="1.10.10.2840">
    <property type="entry name" value="PucR C-terminal helix-turn-helix domain"/>
    <property type="match status" value="1"/>
</dbReference>
<dbReference type="Pfam" id="PF17853">
    <property type="entry name" value="GGDEF_2"/>
    <property type="match status" value="1"/>
</dbReference>
<proteinExistence type="inferred from homology"/>